<dbReference type="InterPro" id="IPR006910">
    <property type="entry name" value="Rad21_Rec8_N"/>
</dbReference>
<dbReference type="EMBL" id="CAUYUJ010001571">
    <property type="protein sequence ID" value="CAK0796569.1"/>
    <property type="molecule type" value="Genomic_DNA"/>
</dbReference>
<comment type="caution">
    <text evidence="2">The sequence shown here is derived from an EMBL/GenBank/DDBJ whole genome shotgun (WGS) entry which is preliminary data.</text>
</comment>
<reference evidence="2" key="1">
    <citation type="submission" date="2023-10" db="EMBL/GenBank/DDBJ databases">
        <authorList>
            <person name="Chen Y."/>
            <person name="Shah S."/>
            <person name="Dougan E. K."/>
            <person name="Thang M."/>
            <person name="Chan C."/>
        </authorList>
    </citation>
    <scope>NUCLEOTIDE SEQUENCE [LARGE SCALE GENOMIC DNA]</scope>
</reference>
<evidence type="ECO:0000313" key="3">
    <source>
        <dbReference type="Proteomes" id="UP001189429"/>
    </source>
</evidence>
<gene>
    <name evidence="2" type="ORF">PCOR1329_LOCUS5922</name>
</gene>
<accession>A0ABN9PTQ8</accession>
<feature type="non-terminal residue" evidence="2">
    <location>
        <position position="172"/>
    </location>
</feature>
<dbReference type="Pfam" id="PF04825">
    <property type="entry name" value="Rad21_Rec8_N"/>
    <property type="match status" value="1"/>
</dbReference>
<protein>
    <recommendedName>
        <fullName evidence="1">Rad21/Rec8-like protein N-terminal domain-containing protein</fullName>
    </recommendedName>
</protein>
<dbReference type="Proteomes" id="UP001189429">
    <property type="component" value="Unassembled WGS sequence"/>
</dbReference>
<proteinExistence type="predicted"/>
<evidence type="ECO:0000259" key="1">
    <source>
        <dbReference type="Pfam" id="PF04825"/>
    </source>
</evidence>
<keyword evidence="3" id="KW-1185">Reference proteome</keyword>
<sequence>MPDGMAFDLYDERWHDCWVAATSVARARKKQIDFDIGQRVARLLEDYGPESQKPLTLRIYGTMIKGFCVINNERARALFSDCERVVLMFARQPFSEGNSKIRLPAAKRPRMESALTLDLDLARVEASEQFDWTQAPLEEGALLRLGGGVLQEGFALAPELAGLGDVVGGAPP</sequence>
<feature type="domain" description="Rad21/Rec8-like protein N-terminal" evidence="1">
    <location>
        <begin position="14"/>
        <end position="107"/>
    </location>
</feature>
<name>A0ABN9PTQ8_9DINO</name>
<organism evidence="2 3">
    <name type="scientific">Prorocentrum cordatum</name>
    <dbReference type="NCBI Taxonomy" id="2364126"/>
    <lineage>
        <taxon>Eukaryota</taxon>
        <taxon>Sar</taxon>
        <taxon>Alveolata</taxon>
        <taxon>Dinophyceae</taxon>
        <taxon>Prorocentrales</taxon>
        <taxon>Prorocentraceae</taxon>
        <taxon>Prorocentrum</taxon>
    </lineage>
</organism>
<evidence type="ECO:0000313" key="2">
    <source>
        <dbReference type="EMBL" id="CAK0796569.1"/>
    </source>
</evidence>